<evidence type="ECO:0000256" key="8">
    <source>
        <dbReference type="ARBA" id="ARBA00023170"/>
    </source>
</evidence>
<dbReference type="CDD" id="cd01347">
    <property type="entry name" value="ligand_gated_channel"/>
    <property type="match status" value="1"/>
</dbReference>
<dbReference type="Gene3D" id="2.170.130.10">
    <property type="entry name" value="TonB-dependent receptor, plug domain"/>
    <property type="match status" value="1"/>
</dbReference>
<dbReference type="GO" id="GO:0044718">
    <property type="term" value="P:siderophore transmembrane transport"/>
    <property type="evidence" value="ECO:0007669"/>
    <property type="project" value="TreeGrafter"/>
</dbReference>
<dbReference type="Gene3D" id="2.40.170.20">
    <property type="entry name" value="TonB-dependent receptor, beta-barrel domain"/>
    <property type="match status" value="1"/>
</dbReference>
<comment type="caution">
    <text evidence="14">The sequence shown here is derived from an EMBL/GenBank/DDBJ whole genome shotgun (WGS) entry which is preliminary data.</text>
</comment>
<sequence>MGSTLLASPLAAQEQVLAAPQTDETAITVTATGARGNVADTGQSVTVIGEVEIDAVQGADIARVLRRAPGVTITRNGPPGSFTGVRVRGAGAEQLLVLVDGVRVADPAAPGGGFDFGTLAAGEVEKLDLLRGSNSTIWGSDAIGGVLAVTTRATRGLDASAEYGGDDSRYLTASGGAGSDAFFVGGSAGWQKTDGFSAAATGTEPDGFEQWSANGQVRAYLSETFELFAQGRYARGSLDIDGFPPPHFTFADTAETQDTRQYTGAAGAIYDSALFFLRAAYSVSDTERESFDPAFGSAPTYTTDGHSRRADLRGEWRPLGPFVVHFGGEREWTRFATLFDAPQKTSIWGAYMQGGIEWGGISAHAGLRRDEHARFGGATSLGADASYRLGRDFRLRASYGEGFKAPTLFQLLSDFGNTGLVPERSRSFDLGLDWHSRSDPTWGAVTMFRRDSRDLIDFVSCLGVTGGICTNRPFGTYANVGRARAQGFEVEFGLAPTAALSTRLAYSFVDANDRGTGADLARRPRHALTGSLDWATPVLASLGGDVRLVGDSFDDAGNVTRIDGHVLVDLRASVPLGRRLELYGRVENLFDANYVEVAGYGTRGRTAFVGARLKL</sequence>
<evidence type="ECO:0000256" key="7">
    <source>
        <dbReference type="ARBA" id="ARBA00023136"/>
    </source>
</evidence>
<evidence type="ECO:0000256" key="11">
    <source>
        <dbReference type="RuleBase" id="RU003357"/>
    </source>
</evidence>
<dbReference type="Proteomes" id="UP001142648">
    <property type="component" value="Unassembled WGS sequence"/>
</dbReference>
<comment type="similarity">
    <text evidence="10 11">Belongs to the TonB-dependent receptor family.</text>
</comment>
<dbReference type="PANTHER" id="PTHR30069:SF29">
    <property type="entry name" value="HEMOGLOBIN AND HEMOGLOBIN-HAPTOGLOBIN-BINDING PROTEIN 1-RELATED"/>
    <property type="match status" value="1"/>
</dbReference>
<evidence type="ECO:0000256" key="5">
    <source>
        <dbReference type="ARBA" id="ARBA00022729"/>
    </source>
</evidence>
<dbReference type="InterPro" id="IPR039426">
    <property type="entry name" value="TonB-dep_rcpt-like"/>
</dbReference>
<dbReference type="PANTHER" id="PTHR30069">
    <property type="entry name" value="TONB-DEPENDENT OUTER MEMBRANE RECEPTOR"/>
    <property type="match status" value="1"/>
</dbReference>
<evidence type="ECO:0000256" key="1">
    <source>
        <dbReference type="ARBA" id="ARBA00004571"/>
    </source>
</evidence>
<keyword evidence="4 10" id="KW-0812">Transmembrane</keyword>
<evidence type="ECO:0000256" key="6">
    <source>
        <dbReference type="ARBA" id="ARBA00023077"/>
    </source>
</evidence>
<keyword evidence="2 10" id="KW-0813">Transport</keyword>
<name>A0A9X2W1N1_9SPHN</name>
<evidence type="ECO:0000256" key="9">
    <source>
        <dbReference type="ARBA" id="ARBA00023237"/>
    </source>
</evidence>
<feature type="domain" description="TonB-dependent receptor plug" evidence="13">
    <location>
        <begin position="38"/>
        <end position="146"/>
    </location>
</feature>
<keyword evidence="8 14" id="KW-0675">Receptor</keyword>
<evidence type="ECO:0000313" key="15">
    <source>
        <dbReference type="Proteomes" id="UP001142648"/>
    </source>
</evidence>
<keyword evidence="7 10" id="KW-0472">Membrane</keyword>
<protein>
    <submittedName>
        <fullName evidence="14">TonB-dependent receptor</fullName>
    </submittedName>
</protein>
<dbReference type="InterPro" id="IPR012910">
    <property type="entry name" value="Plug_dom"/>
</dbReference>
<dbReference type="GO" id="GO:0015344">
    <property type="term" value="F:siderophore uptake transmembrane transporter activity"/>
    <property type="evidence" value="ECO:0007669"/>
    <property type="project" value="TreeGrafter"/>
</dbReference>
<dbReference type="AlphaFoldDB" id="A0A9X2W1N1"/>
<organism evidence="14 15">
    <name type="scientific">Tsuneonella litorea</name>
    <dbReference type="NCBI Taxonomy" id="2976475"/>
    <lineage>
        <taxon>Bacteria</taxon>
        <taxon>Pseudomonadati</taxon>
        <taxon>Pseudomonadota</taxon>
        <taxon>Alphaproteobacteria</taxon>
        <taxon>Sphingomonadales</taxon>
        <taxon>Erythrobacteraceae</taxon>
        <taxon>Tsuneonella</taxon>
    </lineage>
</organism>
<evidence type="ECO:0000259" key="12">
    <source>
        <dbReference type="Pfam" id="PF00593"/>
    </source>
</evidence>
<dbReference type="InterPro" id="IPR000531">
    <property type="entry name" value="Beta-barrel_TonB"/>
</dbReference>
<proteinExistence type="inferred from homology"/>
<keyword evidence="6 11" id="KW-0798">TonB box</keyword>
<comment type="subcellular location">
    <subcellularLocation>
        <location evidence="1 10">Cell outer membrane</location>
        <topology evidence="1 10">Multi-pass membrane protein</topology>
    </subcellularLocation>
</comment>
<keyword evidence="9 10" id="KW-0998">Cell outer membrane</keyword>
<keyword evidence="5" id="KW-0732">Signal</keyword>
<dbReference type="InterPro" id="IPR037066">
    <property type="entry name" value="Plug_dom_sf"/>
</dbReference>
<feature type="domain" description="TonB-dependent receptor-like beta-barrel" evidence="12">
    <location>
        <begin position="291"/>
        <end position="589"/>
    </location>
</feature>
<dbReference type="GO" id="GO:0009279">
    <property type="term" value="C:cell outer membrane"/>
    <property type="evidence" value="ECO:0007669"/>
    <property type="project" value="UniProtKB-SubCell"/>
</dbReference>
<dbReference type="EMBL" id="JAOAMV010000004">
    <property type="protein sequence ID" value="MCT2559102.1"/>
    <property type="molecule type" value="Genomic_DNA"/>
</dbReference>
<keyword evidence="15" id="KW-1185">Reference proteome</keyword>
<dbReference type="PROSITE" id="PS52016">
    <property type="entry name" value="TONB_DEPENDENT_REC_3"/>
    <property type="match status" value="1"/>
</dbReference>
<dbReference type="InterPro" id="IPR036942">
    <property type="entry name" value="Beta-barrel_TonB_sf"/>
</dbReference>
<evidence type="ECO:0000256" key="3">
    <source>
        <dbReference type="ARBA" id="ARBA00022452"/>
    </source>
</evidence>
<keyword evidence="3 10" id="KW-1134">Transmembrane beta strand</keyword>
<dbReference type="RefSeq" id="WP_259961974.1">
    <property type="nucleotide sequence ID" value="NZ_JAOAMV010000004.1"/>
</dbReference>
<evidence type="ECO:0000256" key="4">
    <source>
        <dbReference type="ARBA" id="ARBA00022692"/>
    </source>
</evidence>
<gene>
    <name evidence="14" type="ORF">N0B51_08920</name>
</gene>
<evidence type="ECO:0000313" key="14">
    <source>
        <dbReference type="EMBL" id="MCT2559102.1"/>
    </source>
</evidence>
<dbReference type="Pfam" id="PF00593">
    <property type="entry name" value="TonB_dep_Rec_b-barrel"/>
    <property type="match status" value="1"/>
</dbReference>
<accession>A0A9X2W1N1</accession>
<evidence type="ECO:0000256" key="2">
    <source>
        <dbReference type="ARBA" id="ARBA00022448"/>
    </source>
</evidence>
<evidence type="ECO:0000256" key="10">
    <source>
        <dbReference type="PROSITE-ProRule" id="PRU01360"/>
    </source>
</evidence>
<dbReference type="SUPFAM" id="SSF56935">
    <property type="entry name" value="Porins"/>
    <property type="match status" value="1"/>
</dbReference>
<reference evidence="14" key="1">
    <citation type="submission" date="2022-09" db="EMBL/GenBank/DDBJ databases">
        <title>The genome sequence of Tsuneonella sp. YG55.</title>
        <authorList>
            <person name="Liu Y."/>
        </authorList>
    </citation>
    <scope>NUCLEOTIDE SEQUENCE</scope>
    <source>
        <strain evidence="14">YG55</strain>
    </source>
</reference>
<evidence type="ECO:0000259" key="13">
    <source>
        <dbReference type="Pfam" id="PF07715"/>
    </source>
</evidence>
<dbReference type="Pfam" id="PF07715">
    <property type="entry name" value="Plug"/>
    <property type="match status" value="1"/>
</dbReference>